<keyword evidence="2" id="KW-1185">Reference proteome</keyword>
<accession>A0A1M4UAA3</accession>
<organism evidence="1 2">
    <name type="scientific">Arenibacter palladensis</name>
    <dbReference type="NCBI Taxonomy" id="237373"/>
    <lineage>
        <taxon>Bacteria</taxon>
        <taxon>Pseudomonadati</taxon>
        <taxon>Bacteroidota</taxon>
        <taxon>Flavobacteriia</taxon>
        <taxon>Flavobacteriales</taxon>
        <taxon>Flavobacteriaceae</taxon>
        <taxon>Arenibacter</taxon>
    </lineage>
</organism>
<dbReference type="AlphaFoldDB" id="A0A1M4UAA3"/>
<dbReference type="Proteomes" id="UP000184406">
    <property type="component" value="Unassembled WGS sequence"/>
</dbReference>
<sequence>MNSVLNLQEFSSNTDYCYALNPSQEQSSDFHGDFVNNNKFGRKIIIHHYNKNRSRASTSYFNLWDSKEYDRDRINIQSRETFKNQLKHYLPFYEQHDFNKDYLMFYFNKTIQEVLSISPEKLNVELTYDLSIFYSIFKNGHKAYLEFFLVDEEDTENAMLTITTYDGESKSFSGTITSILEKLTKEFKSPSQTRFFYYK</sequence>
<name>A0A1M4UAA3_9FLAO</name>
<protein>
    <submittedName>
        <fullName evidence="1">Uncharacterized protein</fullName>
    </submittedName>
</protein>
<evidence type="ECO:0000313" key="1">
    <source>
        <dbReference type="EMBL" id="SHE53604.1"/>
    </source>
</evidence>
<gene>
    <name evidence="1" type="ORF">SAMN03080594_101548</name>
</gene>
<dbReference type="EMBL" id="FQUX01000001">
    <property type="protein sequence ID" value="SHE53604.1"/>
    <property type="molecule type" value="Genomic_DNA"/>
</dbReference>
<reference evidence="2" key="1">
    <citation type="submission" date="2016-11" db="EMBL/GenBank/DDBJ databases">
        <authorList>
            <person name="Varghese N."/>
            <person name="Submissions S."/>
        </authorList>
    </citation>
    <scope>NUCLEOTIDE SEQUENCE [LARGE SCALE GENOMIC DNA]</scope>
    <source>
        <strain evidence="2">DSM 17539</strain>
    </source>
</reference>
<evidence type="ECO:0000313" key="2">
    <source>
        <dbReference type="Proteomes" id="UP000184406"/>
    </source>
</evidence>
<proteinExistence type="predicted"/>
<dbReference type="RefSeq" id="WP_072860183.1">
    <property type="nucleotide sequence ID" value="NZ_FQUX01000001.1"/>
</dbReference>